<dbReference type="CDD" id="cd00821">
    <property type="entry name" value="PH"/>
    <property type="match status" value="1"/>
</dbReference>
<feature type="domain" description="Chorein N-terminal" evidence="4">
    <location>
        <begin position="91"/>
        <end position="754"/>
    </location>
</feature>
<feature type="region of interest" description="Disordered" evidence="2">
    <location>
        <begin position="2359"/>
        <end position="2398"/>
    </location>
</feature>
<dbReference type="EnsemblPlants" id="QL06p013529:mrna">
    <property type="protein sequence ID" value="QL06p013529:mrna"/>
    <property type="gene ID" value="QL06p013529"/>
</dbReference>
<name>A0A7N2LXT1_QUELO</name>
<proteinExistence type="predicted"/>
<keyword evidence="1" id="KW-0813">Transport</keyword>
<protein>
    <recommendedName>
        <fullName evidence="4">Chorein N-terminal domain-containing protein</fullName>
    </recommendedName>
</protein>
<dbReference type="InParanoid" id="A0A7N2LXT1"/>
<dbReference type="EMBL" id="LRBV02000006">
    <property type="status" value="NOT_ANNOTATED_CDS"/>
    <property type="molecule type" value="Genomic_DNA"/>
</dbReference>
<evidence type="ECO:0000256" key="3">
    <source>
        <dbReference type="SAM" id="Phobius"/>
    </source>
</evidence>
<evidence type="ECO:0000313" key="6">
    <source>
        <dbReference type="Proteomes" id="UP000594261"/>
    </source>
</evidence>
<organism evidence="5 6">
    <name type="scientific">Quercus lobata</name>
    <name type="common">Valley oak</name>
    <dbReference type="NCBI Taxonomy" id="97700"/>
    <lineage>
        <taxon>Eukaryota</taxon>
        <taxon>Viridiplantae</taxon>
        <taxon>Streptophyta</taxon>
        <taxon>Embryophyta</taxon>
        <taxon>Tracheophyta</taxon>
        <taxon>Spermatophyta</taxon>
        <taxon>Magnoliopsida</taxon>
        <taxon>eudicotyledons</taxon>
        <taxon>Gunneridae</taxon>
        <taxon>Pentapetalae</taxon>
        <taxon>rosids</taxon>
        <taxon>fabids</taxon>
        <taxon>Fagales</taxon>
        <taxon>Fagaceae</taxon>
        <taxon>Quercus</taxon>
    </lineage>
</organism>
<dbReference type="Gene3D" id="2.30.29.30">
    <property type="entry name" value="Pleckstrin-homology domain (PH domain)/Phosphotyrosine-binding domain (PTB)"/>
    <property type="match status" value="1"/>
</dbReference>
<dbReference type="SUPFAM" id="SSF50729">
    <property type="entry name" value="PH domain-like"/>
    <property type="match status" value="1"/>
</dbReference>
<keyword evidence="3" id="KW-1133">Transmembrane helix</keyword>
<evidence type="ECO:0000256" key="2">
    <source>
        <dbReference type="SAM" id="MobiDB-lite"/>
    </source>
</evidence>
<reference evidence="5" key="2">
    <citation type="submission" date="2021-01" db="UniProtKB">
        <authorList>
            <consortium name="EnsemblPlants"/>
        </authorList>
    </citation>
    <scope>IDENTIFICATION</scope>
</reference>
<accession>A0A7N2LXT1</accession>
<feature type="transmembrane region" description="Helical" evidence="3">
    <location>
        <begin position="1689"/>
        <end position="1712"/>
    </location>
</feature>
<evidence type="ECO:0000259" key="4">
    <source>
        <dbReference type="Pfam" id="PF12624"/>
    </source>
</evidence>
<dbReference type="PANTHER" id="PTHR45523:SF2">
    <property type="entry name" value="OS02G0470600 PROTEIN"/>
    <property type="match status" value="1"/>
</dbReference>
<dbReference type="Pfam" id="PF12624">
    <property type="entry name" value="VPS13_N"/>
    <property type="match status" value="1"/>
</dbReference>
<dbReference type="Gramene" id="QL06p013529:mrna">
    <property type="protein sequence ID" value="QL06p013529:mrna"/>
    <property type="gene ID" value="QL06p013529"/>
</dbReference>
<sequence>MFEAHDKRVVAEMSWLCMRMTNGCPKAAWGKILACDNLIKRGFTLVGWCCMCRCSGETVEHLLLHCSVAFMLWSFLFRSFGFHWLLLEKVLHLLRRYLGEYVHGLSVEALRISVWKGDVVLKDLKLKAEALNSLKLPVTVKAGFVGTITLKVPWKSLGKEPVIVLIDRVFVLAHPAPDGRTLKEEDREKLFEAKRQQIEVKAYGSFSGLEYCFEFGSYVRRVMPKKVVVLLGWGLGLEAESATLEAISRSKLGSPPPGNSWLGSLIATIIGNLKISISNVHIRYEDSVSNPGHPFSSGVTLAKLAAVTMDERGNETFDTSGALDKLRKWGACFSDLDRSKKRKKERIKVLKGYGETVDHLLLHCLIAKKLRDMVFALFGNRLLEWQLRFIRSPVPIVRTMVSDTGQPTPVAQPTRLVTYSLDGMREATVYFCKMFYQILKSLQLERLAMYHDSDRLPWDIDKRWEDLSPKEWIEIFEDGINEPAADHGKVSKWAMNRNYVVSPINGVLKYHRLGNQERTDPEVPFEKASLVLSDVSLTITEAQYHDWIRLLEVVSRYKAYVEVSHLRPVVPVSEGPHLWWRYAAQAGLQQKKLCYRFSWDRIQHFCHLRRRYVQLYAVSLQHMPNVNSAEIREIEKDLDSKVILLWRLLAHAKVESVKSKEAAEQRRLKKRSWLSFRWHAEAEDDSVGDASEGSQLTEERLTKEEWQAINNLLSHQPDDELTSHSGKDMQNMIQFLVTVSIGQAAARIININQTEIVCGRFEQLHVSTKFKHRSTHCDVLLRFYGLSAPEGSLAQSVCNEQKVNALAASFVHSPVGENVDWRLSAKISPCHVTLLMESCDRFLEFLKRSNAVSPTVAWETATVLQMKIEKVTRRAQEQFHMVLEEQSRFALDIDFDAPKVRIPIKTCGSSTCDSHFLLDFGHFTLHTMECQLDDQRQNLYSRFLISGRDISAFFTDSSSNCQNCALGAQNYNSQRIVSSTTEKVENFCSLVDRCGMVVLVDQIKVPHPRYPSTCISIQVPNLGIHFSPARHSRLMELLNILYGTVEARGQSTVDYFQAELAPWSPADIANDARILFWKGIGNSVATWQPCFLVLSGLYLYVLESEKSQSYQRCTSMAGRQVHEVPPASVGGSSFCLAVSFRGMDIQKALESSSTLIVEFRDEEEKTTWLKGLILATYQASAPPSVDVLGENDRVAEFGEPQTTNLKTADLVINGALLESKLFIYGKIGDDVDKKLDETLILEVLAGGGKVHLIRREGDLRVKMKLHSLKIIDELQGRLSLSPQYLACSVQKNEKSSASPGIFDPLAKEMSIMLPEDDDIFKDALPEFMSLSDTGIYSQIMDMAHCGVMGDISDPTGFESSEDFSHEKDLGKGKGTFGEIFYEAEGSDNSDFVSVTFSTRSSVSPDYDGVDTQMSVRMSKLEFFCNRPTLVALIGFGLDISSVSYAASSTDMTKTSEDKPLMNKEKTEDSGHVKGLLGFGKGRVVFFLGMNVDSVAVYLNKEDGSQLAMFVQESFLLDIKVHPSSLNIEGTLGNLRLRDMSLGTDNFWGWLCDIRNPGVESLIKFQFKSYCAEDDDYEGYDYSLSGRLSAVRIVFLYRFVQEITAYFMELATPHTEEAIKLADKVGDFEWLIQKYEIDGAASLKLDLSLDTPIIIIPRNSKSKEGGSGCGDGNGIGGNGNNYSVVVWLEYVVLVLIDGSSYMMGVGGVAATVMNDGSEVGMALEMVVALVLRCVMVVVLAATWWLLLWSIGPLVMLMVGGNDGGGLSNGGVDNEKMVVVFIQLDLGQLHVTNEFSWHGSPEKDPSAVHIDVLHAEVLGINMSVGIDGCIGKPMIREVQGFEVYVRRSLRDVFRKVPTFSLEVKVGLLHGVMSDKEYKVILDCGLMNLCEEPRLPPSFRGSKSDSKDAMKVLVDKVNMNSQMLLSRTVTIVGVVVDHALLELCNGIQESSPLAQIALEGLWVSYRMTSLSETDLYVTIPKFSILDIRPDTKPEMRLMLGSSTDASKQASPGNFPFFLNKDSSRRTNSEAGLDIDVPISTMFLMDYRWRISSQSFVVRVQQPRVLVVPDFLLAVGEFFVPALGTITGRDETMDPRKDPISMKNSVVLSEPVYKQSEDVVHLSPSRQLVADSLGIDEYTYDGCGKIICLSEKTDVKEFHSSRYRPIIIIGRGKRLRFVNVKIEFLVASKYEYEFSFAEYQNGDLLRKYTYLSNDSSYSVSLEDGVDVMLLDKSSSDADKKSIFYLHESSDTSNISSYSQNDPNRIQSFTFETQVVSPEFTFYDGTKSSLDDSTPGEKLLRAKLDLSFILHIDVDGLNNRERICCNLVCSNCYIKGKSETERKKKQGPNRSDSVQNGLKEINKMKTMHSPVSRWPVASTGSSKQMKKNKQVEEENEEEEEEIEEVYGVRYFVEYVVENGD</sequence>
<evidence type="ECO:0000313" key="5">
    <source>
        <dbReference type="EnsemblPlants" id="QL06p013529:mrna"/>
    </source>
</evidence>
<dbReference type="OMA" id="SEGPHLW"/>
<dbReference type="PANTHER" id="PTHR45523">
    <property type="entry name" value="TETRATRICOPEPTIDE REPEAT (TPR)-CONTAINING PROTEIN-RELATED"/>
    <property type="match status" value="1"/>
</dbReference>
<feature type="transmembrane region" description="Helical" evidence="3">
    <location>
        <begin position="1724"/>
        <end position="1745"/>
    </location>
</feature>
<feature type="compositionally biased region" description="Acidic residues" evidence="2">
    <location>
        <begin position="2388"/>
        <end position="2398"/>
    </location>
</feature>
<dbReference type="InterPro" id="IPR026854">
    <property type="entry name" value="VPS13_N"/>
</dbReference>
<evidence type="ECO:0000256" key="1">
    <source>
        <dbReference type="ARBA" id="ARBA00022448"/>
    </source>
</evidence>
<reference evidence="5 6" key="1">
    <citation type="journal article" date="2016" name="G3 (Bethesda)">
        <title>First Draft Assembly and Annotation of the Genome of a California Endemic Oak Quercus lobata Nee (Fagaceae).</title>
        <authorList>
            <person name="Sork V.L."/>
            <person name="Fitz-Gibbon S.T."/>
            <person name="Puiu D."/>
            <person name="Crepeau M."/>
            <person name="Gugger P.F."/>
            <person name="Sherman R."/>
            <person name="Stevens K."/>
            <person name="Langley C.H."/>
            <person name="Pellegrini M."/>
            <person name="Salzberg S.L."/>
        </authorList>
    </citation>
    <scope>NUCLEOTIDE SEQUENCE [LARGE SCALE GENOMIC DNA]</scope>
    <source>
        <strain evidence="5 6">cv. SW786</strain>
    </source>
</reference>
<keyword evidence="6" id="KW-1185">Reference proteome</keyword>
<keyword evidence="3" id="KW-0472">Membrane</keyword>
<keyword evidence="3" id="KW-0812">Transmembrane</keyword>
<dbReference type="InterPro" id="IPR011993">
    <property type="entry name" value="PH-like_dom_sf"/>
</dbReference>
<dbReference type="Proteomes" id="UP000594261">
    <property type="component" value="Chromosome 6"/>
</dbReference>